<dbReference type="Gene3D" id="3.90.25.10">
    <property type="entry name" value="UDP-galactose 4-epimerase, domain 1"/>
    <property type="match status" value="1"/>
</dbReference>
<evidence type="ECO:0000259" key="1">
    <source>
        <dbReference type="Pfam" id="PF13460"/>
    </source>
</evidence>
<dbReference type="AlphaFoldDB" id="A0AAJ0DB00"/>
<evidence type="ECO:0000313" key="3">
    <source>
        <dbReference type="Proteomes" id="UP001271007"/>
    </source>
</evidence>
<proteinExistence type="predicted"/>
<dbReference type="PANTHER" id="PTHR43162:SF1">
    <property type="entry name" value="PRESTALK A DIFFERENTIATION PROTEIN A"/>
    <property type="match status" value="1"/>
</dbReference>
<reference evidence="2" key="1">
    <citation type="submission" date="2023-04" db="EMBL/GenBank/DDBJ databases">
        <title>Black Yeasts Isolated from many extreme environments.</title>
        <authorList>
            <person name="Coleine C."/>
            <person name="Stajich J.E."/>
            <person name="Selbmann L."/>
        </authorList>
    </citation>
    <scope>NUCLEOTIDE SEQUENCE</scope>
    <source>
        <strain evidence="2">CCFEE 5312</strain>
    </source>
</reference>
<dbReference type="Gene3D" id="3.40.50.720">
    <property type="entry name" value="NAD(P)-binding Rossmann-like Domain"/>
    <property type="match status" value="1"/>
</dbReference>
<gene>
    <name evidence="2" type="ORF">LTR09_008226</name>
</gene>
<evidence type="ECO:0000313" key="2">
    <source>
        <dbReference type="EMBL" id="KAK3050586.1"/>
    </source>
</evidence>
<comment type="caution">
    <text evidence="2">The sequence shown here is derived from an EMBL/GenBank/DDBJ whole genome shotgun (WGS) entry which is preliminary data.</text>
</comment>
<protein>
    <recommendedName>
        <fullName evidence="1">NAD(P)-binding domain-containing protein</fullName>
    </recommendedName>
</protein>
<keyword evidence="3" id="KW-1185">Reference proteome</keyword>
<sequence length="310" mass="33482">MPLNITVLPASTQAGRETIRALLANKDPPNIQAIYRDTSKAPSDFTSHDNFKAVKGDVSADTGLDFSDSDAVFYIPPPTYDGTDSTEHGTNMANNIKAALQKSSKVKRLLILSAMGAQHDKGIGMLSINHVTDKILEGSVAEVVMVKPGFFMESWASSLETVEAEEPYYESFITPEDHKLVMVSLDDVGKVCAEQLLNTGNSLPSNPHSFNLLGPQGYSAVDIQAVLEEVTGKKPKIKLIQPEKLSEFFGQHVPEQYATEMAEMTAACLPGGLIAPEMEKEDGSVRGSTELVDVLRKAAAGEKRERSGAL</sequence>
<dbReference type="InterPro" id="IPR036291">
    <property type="entry name" value="NAD(P)-bd_dom_sf"/>
</dbReference>
<dbReference type="Pfam" id="PF13460">
    <property type="entry name" value="NAD_binding_10"/>
    <property type="match status" value="1"/>
</dbReference>
<organism evidence="2 3">
    <name type="scientific">Extremus antarcticus</name>
    <dbReference type="NCBI Taxonomy" id="702011"/>
    <lineage>
        <taxon>Eukaryota</taxon>
        <taxon>Fungi</taxon>
        <taxon>Dikarya</taxon>
        <taxon>Ascomycota</taxon>
        <taxon>Pezizomycotina</taxon>
        <taxon>Dothideomycetes</taxon>
        <taxon>Dothideomycetidae</taxon>
        <taxon>Mycosphaerellales</taxon>
        <taxon>Extremaceae</taxon>
        <taxon>Extremus</taxon>
    </lineage>
</organism>
<dbReference type="PANTHER" id="PTHR43162">
    <property type="match status" value="1"/>
</dbReference>
<dbReference type="InterPro" id="IPR016040">
    <property type="entry name" value="NAD(P)-bd_dom"/>
</dbReference>
<accession>A0AAJ0DB00</accession>
<dbReference type="InterPro" id="IPR051604">
    <property type="entry name" value="Ergot_Alk_Oxidoreductase"/>
</dbReference>
<dbReference type="SUPFAM" id="SSF51735">
    <property type="entry name" value="NAD(P)-binding Rossmann-fold domains"/>
    <property type="match status" value="1"/>
</dbReference>
<feature type="domain" description="NAD(P)-binding" evidence="1">
    <location>
        <begin position="10"/>
        <end position="197"/>
    </location>
</feature>
<dbReference type="EMBL" id="JAWDJX010000031">
    <property type="protein sequence ID" value="KAK3050586.1"/>
    <property type="molecule type" value="Genomic_DNA"/>
</dbReference>
<dbReference type="Proteomes" id="UP001271007">
    <property type="component" value="Unassembled WGS sequence"/>
</dbReference>
<name>A0AAJ0DB00_9PEZI</name>